<dbReference type="KEGG" id="vg:80266250"/>
<keyword evidence="2" id="KW-1185">Reference proteome</keyword>
<name>A0AAE9BNW8_9CAUD</name>
<dbReference type="Proteomes" id="UP000828412">
    <property type="component" value="Segment"/>
</dbReference>
<organism evidence="1 2">
    <name type="scientific">Pseudomonas phage M5.1</name>
    <dbReference type="NCBI Taxonomy" id="2873460"/>
    <lineage>
        <taxon>Viruses</taxon>
        <taxon>Duplodnaviria</taxon>
        <taxon>Heunggongvirae</taxon>
        <taxon>Uroviricota</taxon>
        <taxon>Caudoviricetes</taxon>
        <taxon>Vandenendeviridae</taxon>
        <taxon>Gorskivirinae</taxon>
        <taxon>Kremarvirus</taxon>
        <taxon>Kremarvirus M51</taxon>
    </lineage>
</organism>
<gene>
    <name evidence="1" type="primary">19</name>
    <name evidence="1" type="ORF">M51_19</name>
</gene>
<dbReference type="GeneID" id="80266250"/>
<proteinExistence type="predicted"/>
<evidence type="ECO:0000313" key="1">
    <source>
        <dbReference type="EMBL" id="UAV89620.1"/>
    </source>
</evidence>
<protein>
    <submittedName>
        <fullName evidence="1">Uncharacterized protein</fullName>
    </submittedName>
</protein>
<dbReference type="RefSeq" id="YP_010766571.1">
    <property type="nucleotide sequence ID" value="NC_073680.1"/>
</dbReference>
<accession>A0AAE9BNW8</accession>
<dbReference type="EMBL" id="MZ826350">
    <property type="protein sequence ID" value="UAV89620.1"/>
    <property type="molecule type" value="Genomic_DNA"/>
</dbReference>
<sequence>MSHGGMTPEQAQEYIKYLENVREQFVQGVNLLDMEDKLYMLDKIEEARWQTGPTYNKGVHILLDMVQYAVEASYASPNMR</sequence>
<evidence type="ECO:0000313" key="2">
    <source>
        <dbReference type="Proteomes" id="UP000828412"/>
    </source>
</evidence>
<reference evidence="1 2" key="1">
    <citation type="submission" date="2021-08" db="EMBL/GenBank/DDBJ databases">
        <authorList>
            <person name="DeCurzio J.M.K."/>
            <person name="Krukonis G.P."/>
            <person name="Delesalle V.A."/>
        </authorList>
    </citation>
    <scope>NUCLEOTIDE SEQUENCE [LARGE SCALE GENOMIC DNA]</scope>
</reference>